<dbReference type="InterPro" id="IPR043128">
    <property type="entry name" value="Rev_trsase/Diguanyl_cyclase"/>
</dbReference>
<accession>A0A914X3M2</accession>
<evidence type="ECO:0000313" key="3">
    <source>
        <dbReference type="WBParaSite" id="PSAMB.scaffold6294size9792.g28267.t1"/>
    </source>
</evidence>
<name>A0A914X3M2_9BILA</name>
<dbReference type="WBParaSite" id="PSAMB.scaffold6294size9792.g28267.t1">
    <property type="protein sequence ID" value="PSAMB.scaffold6294size9792.g28267.t1"/>
    <property type="gene ID" value="PSAMB.scaffold6294size9792.g28267"/>
</dbReference>
<dbReference type="Gene3D" id="3.30.70.270">
    <property type="match status" value="1"/>
</dbReference>
<organism evidence="2 3">
    <name type="scientific">Plectus sambesii</name>
    <dbReference type="NCBI Taxonomy" id="2011161"/>
    <lineage>
        <taxon>Eukaryota</taxon>
        <taxon>Metazoa</taxon>
        <taxon>Ecdysozoa</taxon>
        <taxon>Nematoda</taxon>
        <taxon>Chromadorea</taxon>
        <taxon>Plectida</taxon>
        <taxon>Plectina</taxon>
        <taxon>Plectoidea</taxon>
        <taxon>Plectidae</taxon>
        <taxon>Plectus</taxon>
    </lineage>
</organism>
<feature type="domain" description="Reverse transcriptase" evidence="1">
    <location>
        <begin position="35"/>
        <end position="293"/>
    </location>
</feature>
<dbReference type="SUPFAM" id="SSF56672">
    <property type="entry name" value="DNA/RNA polymerases"/>
    <property type="match status" value="1"/>
</dbReference>
<dbReference type="PROSITE" id="PS50878">
    <property type="entry name" value="RT_POL"/>
    <property type="match status" value="1"/>
</dbReference>
<dbReference type="CDD" id="cd01650">
    <property type="entry name" value="RT_nLTR_like"/>
    <property type="match status" value="1"/>
</dbReference>
<dbReference type="Proteomes" id="UP000887566">
    <property type="component" value="Unplaced"/>
</dbReference>
<evidence type="ECO:0000259" key="1">
    <source>
        <dbReference type="PROSITE" id="PS50878"/>
    </source>
</evidence>
<dbReference type="AlphaFoldDB" id="A0A914X3M2"/>
<evidence type="ECO:0000313" key="2">
    <source>
        <dbReference type="Proteomes" id="UP000887566"/>
    </source>
</evidence>
<keyword evidence="2" id="KW-1185">Reference proteome</keyword>
<dbReference type="PANTHER" id="PTHR19446">
    <property type="entry name" value="REVERSE TRANSCRIPTASES"/>
    <property type="match status" value="1"/>
</dbReference>
<dbReference type="InterPro" id="IPR043502">
    <property type="entry name" value="DNA/RNA_pol_sf"/>
</dbReference>
<protein>
    <submittedName>
        <fullName evidence="3">Reverse transcriptase domain-containing protein</fullName>
    </submittedName>
</protein>
<dbReference type="Pfam" id="PF00078">
    <property type="entry name" value="RVT_1"/>
    <property type="match status" value="1"/>
</dbReference>
<sequence length="329" mass="37475">MKCSKATGPDDIPADLWKVKNWPAAIDWLHWLFNHIVYDEQTPANWQQSVTVPIWKQKGSPAKCANYQPIRLLSHTMKIFERIIDSRIRTIVQLSINQCGFVKRCGTIDAIHAARLLFERHSEKTKQLHTAFLDLDKAFDRVPHSLIWYSLRKRSVPEELVSWVQLLYQCPESQVHSAAGLSQPFPITVGVHQGSALSPLLFVIVMDVITLDPQKPVPWMLLYADDVFLASNDRKKLQRQVQAWKDRLAHFGLRLNVQKMEYLTTNQTAMTMIAADSISLPKTMAFKYLGSTITTDSNIDTDAKHQVNAAWLNSAHQPACYVTRECPSA</sequence>
<proteinExistence type="predicted"/>
<dbReference type="InterPro" id="IPR000477">
    <property type="entry name" value="RT_dom"/>
</dbReference>
<reference evidence="3" key="1">
    <citation type="submission" date="2022-11" db="UniProtKB">
        <authorList>
            <consortium name="WormBaseParasite"/>
        </authorList>
    </citation>
    <scope>IDENTIFICATION</scope>
</reference>